<evidence type="ECO:0000313" key="4">
    <source>
        <dbReference type="Proteomes" id="UP000054321"/>
    </source>
</evidence>
<dbReference type="STRING" id="913774.A0A0C3HJ83"/>
<gene>
    <name evidence="3" type="ORF">OIDMADRAFT_27565</name>
</gene>
<name>A0A0C3HJ83_OIDMZ</name>
<feature type="compositionally biased region" description="Pro residues" evidence="1">
    <location>
        <begin position="111"/>
        <end position="120"/>
    </location>
</feature>
<feature type="compositionally biased region" description="Pro residues" evidence="1">
    <location>
        <begin position="62"/>
        <end position="81"/>
    </location>
</feature>
<keyword evidence="2" id="KW-0732">Signal</keyword>
<reference evidence="4" key="2">
    <citation type="submission" date="2015-01" db="EMBL/GenBank/DDBJ databases">
        <title>Evolutionary Origins and Diversification of the Mycorrhizal Mutualists.</title>
        <authorList>
            <consortium name="DOE Joint Genome Institute"/>
            <consortium name="Mycorrhizal Genomics Consortium"/>
            <person name="Kohler A."/>
            <person name="Kuo A."/>
            <person name="Nagy L.G."/>
            <person name="Floudas D."/>
            <person name="Copeland A."/>
            <person name="Barry K.W."/>
            <person name="Cichocki N."/>
            <person name="Veneault-Fourrey C."/>
            <person name="LaButti K."/>
            <person name="Lindquist E.A."/>
            <person name="Lipzen A."/>
            <person name="Lundell T."/>
            <person name="Morin E."/>
            <person name="Murat C."/>
            <person name="Riley R."/>
            <person name="Ohm R."/>
            <person name="Sun H."/>
            <person name="Tunlid A."/>
            <person name="Henrissat B."/>
            <person name="Grigoriev I.V."/>
            <person name="Hibbett D.S."/>
            <person name="Martin F."/>
        </authorList>
    </citation>
    <scope>NUCLEOTIDE SEQUENCE [LARGE SCALE GENOMIC DNA]</scope>
    <source>
        <strain evidence="4">Zn</strain>
    </source>
</reference>
<feature type="region of interest" description="Disordered" evidence="1">
    <location>
        <begin position="53"/>
        <end position="157"/>
    </location>
</feature>
<feature type="compositionally biased region" description="Basic and acidic residues" evidence="1">
    <location>
        <begin position="121"/>
        <end position="149"/>
    </location>
</feature>
<dbReference type="Proteomes" id="UP000054321">
    <property type="component" value="Unassembled WGS sequence"/>
</dbReference>
<evidence type="ECO:0000256" key="1">
    <source>
        <dbReference type="SAM" id="MobiDB-lite"/>
    </source>
</evidence>
<sequence length="248" mass="26528">MRMSFVALIGLAALNGKFGADATAIPNDLALSSSSTAVRSLEAFTIDMRKRAVAVPNLPRAPVDPAPEPEPGTPDPGTPDPDPSEPGTSDSDTSDPDISKPDAPDVVTPEPVTPEQPIKPEPVKPERIGSKPNDGRARDPRYLPDDMSFKEPNPCQKVKRGEKVSRVCSDVKYKGDAGLLFDTRASEAMAKLASGEVHVLLPSNTKGTEWAPGTVWDVNEYPNLGAAVTKIIRVNPDNDDEEEIPKKS</sequence>
<evidence type="ECO:0000256" key="2">
    <source>
        <dbReference type="SAM" id="SignalP"/>
    </source>
</evidence>
<protein>
    <submittedName>
        <fullName evidence="3">Uncharacterized protein</fullName>
    </submittedName>
</protein>
<dbReference type="SUPFAM" id="SSF52309">
    <property type="entry name" value="N-(deoxy)ribosyltransferase-like"/>
    <property type="match status" value="1"/>
</dbReference>
<feature type="signal peptide" evidence="2">
    <location>
        <begin position="1"/>
        <end position="19"/>
    </location>
</feature>
<organism evidence="3 4">
    <name type="scientific">Oidiodendron maius (strain Zn)</name>
    <dbReference type="NCBI Taxonomy" id="913774"/>
    <lineage>
        <taxon>Eukaryota</taxon>
        <taxon>Fungi</taxon>
        <taxon>Dikarya</taxon>
        <taxon>Ascomycota</taxon>
        <taxon>Pezizomycotina</taxon>
        <taxon>Leotiomycetes</taxon>
        <taxon>Leotiomycetes incertae sedis</taxon>
        <taxon>Myxotrichaceae</taxon>
        <taxon>Oidiodendron</taxon>
    </lineage>
</organism>
<dbReference type="InParanoid" id="A0A0C3HJ83"/>
<feature type="chain" id="PRO_5002165412" evidence="2">
    <location>
        <begin position="20"/>
        <end position="248"/>
    </location>
</feature>
<reference evidence="3 4" key="1">
    <citation type="submission" date="2014-04" db="EMBL/GenBank/DDBJ databases">
        <authorList>
            <consortium name="DOE Joint Genome Institute"/>
            <person name="Kuo A."/>
            <person name="Martino E."/>
            <person name="Perotto S."/>
            <person name="Kohler A."/>
            <person name="Nagy L.G."/>
            <person name="Floudas D."/>
            <person name="Copeland A."/>
            <person name="Barry K.W."/>
            <person name="Cichocki N."/>
            <person name="Veneault-Fourrey C."/>
            <person name="LaButti K."/>
            <person name="Lindquist E.A."/>
            <person name="Lipzen A."/>
            <person name="Lundell T."/>
            <person name="Morin E."/>
            <person name="Murat C."/>
            <person name="Sun H."/>
            <person name="Tunlid A."/>
            <person name="Henrissat B."/>
            <person name="Grigoriev I.V."/>
            <person name="Hibbett D.S."/>
            <person name="Martin F."/>
            <person name="Nordberg H.P."/>
            <person name="Cantor M.N."/>
            <person name="Hua S.X."/>
        </authorList>
    </citation>
    <scope>NUCLEOTIDE SEQUENCE [LARGE SCALE GENOMIC DNA]</scope>
    <source>
        <strain evidence="3 4">Zn</strain>
    </source>
</reference>
<accession>A0A0C3HJ83</accession>
<evidence type="ECO:0000313" key="3">
    <source>
        <dbReference type="EMBL" id="KIN03105.1"/>
    </source>
</evidence>
<proteinExistence type="predicted"/>
<dbReference type="HOGENOM" id="CLU_1120443_0_0_1"/>
<dbReference type="AlphaFoldDB" id="A0A0C3HJ83"/>
<dbReference type="EMBL" id="KN832874">
    <property type="protein sequence ID" value="KIN03105.1"/>
    <property type="molecule type" value="Genomic_DNA"/>
</dbReference>
<keyword evidence="4" id="KW-1185">Reference proteome</keyword>
<dbReference type="OrthoDB" id="2119228at2759"/>